<organism evidence="2">
    <name type="scientific">Ipomoea aquatica botybirnavirus</name>
    <dbReference type="NCBI Taxonomy" id="2709774"/>
    <lineage>
        <taxon>Viruses</taxon>
        <taxon>Riboviria</taxon>
        <taxon>Orthornavirae</taxon>
        <taxon>Duplornaviricota</taxon>
        <taxon>Chrymotiviricetes</taxon>
        <taxon>Ghabrivirales</taxon>
        <taxon>Alphatotivirineae</taxon>
        <taxon>Botybirnaviridae</taxon>
        <taxon>Botybirnavirus</taxon>
    </lineage>
</organism>
<reference evidence="2" key="1">
    <citation type="submission" date="2020-01" db="EMBL/GenBank/DDBJ databases">
        <title>Wild bird genome analysis.</title>
        <authorList>
            <person name="Shan T."/>
            <person name="Yang S."/>
            <person name="Zhang W."/>
        </authorList>
    </citation>
    <scope>NUCLEOTIDE SEQUENCE</scope>
    <source>
        <strain evidence="2">Pt078-lat-9</strain>
    </source>
</reference>
<keyword evidence="1" id="KW-0472">Membrane</keyword>
<proteinExistence type="predicted"/>
<dbReference type="EMBL" id="MT067617">
    <property type="protein sequence ID" value="QIN94939.1"/>
    <property type="molecule type" value="Genomic_RNA"/>
</dbReference>
<accession>A0A6G8R406</accession>
<sequence>MTIDHYVEVHASNIDNINVGVYRYLELDGLIYMPRLIPDMDGAIESFRDIRNFSYRTPFTQNHGVERLVEDISSLGPIPPTHAAWEEAVKTELIRSGMRAQEYELNCDNEYFSSAFPNRGCRSDDPADSASHPLELLSCALLAAGLPDQASWIRTESVEWLRSRVGWVPTLSEWYGIETATLLLMQLGLRTWQVTEPVGTIHKVTEVLGKLENKTIPIIIGENASSALIIYGMNVPIPALESIASVQKLCNTHRVGGKYPKPPTTGPIMPPNKPVNAVQYTSRVQAVLLGVGVGVTILGGLVAAYSYRRPLMGLVKHARAKLANRAMARERQRMMIEAVTGSSPLFDSEADPFLTTEWSTSGPSTPMQVLCSEVQAGQLPSPKTFGRLATESMRSVPIDDFASGMEINPNLASRTSWVVTKLRTFFSGRGGVPIDHSDGL</sequence>
<keyword evidence="1" id="KW-0812">Transmembrane</keyword>
<name>A0A6G8R406_9VIRU</name>
<keyword evidence="1" id="KW-1133">Transmembrane helix</keyword>
<feature type="transmembrane region" description="Helical" evidence="1">
    <location>
        <begin position="286"/>
        <end position="307"/>
    </location>
</feature>
<evidence type="ECO:0000256" key="1">
    <source>
        <dbReference type="SAM" id="Phobius"/>
    </source>
</evidence>
<protein>
    <submittedName>
        <fullName evidence="2">Uncharacterized protein</fullName>
    </submittedName>
</protein>
<evidence type="ECO:0000313" key="2">
    <source>
        <dbReference type="EMBL" id="QIN94939.1"/>
    </source>
</evidence>